<name>A0AAV6G5G3_9TELE</name>
<dbReference type="PANTHER" id="PTHR12011">
    <property type="entry name" value="ADHESION G-PROTEIN COUPLED RECEPTOR"/>
    <property type="match status" value="1"/>
</dbReference>
<evidence type="ECO:0000256" key="7">
    <source>
        <dbReference type="SAM" id="Phobius"/>
    </source>
</evidence>
<dbReference type="PROSITE" id="PS50261">
    <property type="entry name" value="G_PROTEIN_RECEP_F2_4"/>
    <property type="match status" value="1"/>
</dbReference>
<dbReference type="PROSITE" id="PS50221">
    <property type="entry name" value="GAIN_B"/>
    <property type="match status" value="1"/>
</dbReference>
<evidence type="ECO:0000313" key="11">
    <source>
        <dbReference type="EMBL" id="KAG5270334.1"/>
    </source>
</evidence>
<keyword evidence="8" id="KW-0732">Signal</keyword>
<keyword evidence="4 7" id="KW-0472">Membrane</keyword>
<dbReference type="EMBL" id="JADWDJ010000014">
    <property type="protein sequence ID" value="KAG5270334.1"/>
    <property type="molecule type" value="Genomic_DNA"/>
</dbReference>
<feature type="transmembrane region" description="Helical" evidence="7">
    <location>
        <begin position="496"/>
        <end position="514"/>
    </location>
</feature>
<gene>
    <name evidence="11" type="ORF">AALO_G00191470</name>
</gene>
<dbReference type="InterPro" id="IPR057244">
    <property type="entry name" value="GAIN_B"/>
</dbReference>
<proteinExistence type="predicted"/>
<organism evidence="11 12">
    <name type="scientific">Alosa alosa</name>
    <name type="common">allis shad</name>
    <dbReference type="NCBI Taxonomy" id="278164"/>
    <lineage>
        <taxon>Eukaryota</taxon>
        <taxon>Metazoa</taxon>
        <taxon>Chordata</taxon>
        <taxon>Craniata</taxon>
        <taxon>Vertebrata</taxon>
        <taxon>Euteleostomi</taxon>
        <taxon>Actinopterygii</taxon>
        <taxon>Neopterygii</taxon>
        <taxon>Teleostei</taxon>
        <taxon>Clupei</taxon>
        <taxon>Clupeiformes</taxon>
        <taxon>Clupeoidei</taxon>
        <taxon>Clupeidae</taxon>
        <taxon>Alosa</taxon>
    </lineage>
</organism>
<dbReference type="Gene3D" id="2.60.220.50">
    <property type="match status" value="1"/>
</dbReference>
<feature type="compositionally biased region" description="Polar residues" evidence="6">
    <location>
        <begin position="651"/>
        <end position="663"/>
    </location>
</feature>
<feature type="transmembrane region" description="Helical" evidence="7">
    <location>
        <begin position="617"/>
        <end position="638"/>
    </location>
</feature>
<protein>
    <recommendedName>
        <fullName evidence="13">G-protein coupled receptor</fullName>
    </recommendedName>
</protein>
<dbReference type="FunFam" id="1.20.1070.10:FF:000493">
    <property type="entry name" value="Adhesion G protein-coupled receptor G1"/>
    <property type="match status" value="1"/>
</dbReference>
<dbReference type="GO" id="GO:0005886">
    <property type="term" value="C:plasma membrane"/>
    <property type="evidence" value="ECO:0007669"/>
    <property type="project" value="TreeGrafter"/>
</dbReference>
<evidence type="ECO:0000259" key="10">
    <source>
        <dbReference type="PROSITE" id="PS50261"/>
    </source>
</evidence>
<evidence type="ECO:0000259" key="9">
    <source>
        <dbReference type="PROSITE" id="PS50221"/>
    </source>
</evidence>
<dbReference type="PANTHER" id="PTHR12011:SF435">
    <property type="entry name" value="ADHESION G PROTEIN-COUPLED RECEPTOR G1-RELATED"/>
    <property type="match status" value="1"/>
</dbReference>
<dbReference type="InterPro" id="IPR000832">
    <property type="entry name" value="GPCR_2_secretin-like"/>
</dbReference>
<feature type="signal peptide" evidence="8">
    <location>
        <begin position="1"/>
        <end position="25"/>
    </location>
</feature>
<feature type="transmembrane region" description="Helical" evidence="7">
    <location>
        <begin position="388"/>
        <end position="409"/>
    </location>
</feature>
<feature type="transmembrane region" description="Helical" evidence="7">
    <location>
        <begin position="430"/>
        <end position="450"/>
    </location>
</feature>
<dbReference type="GO" id="GO:0007189">
    <property type="term" value="P:adenylate cyclase-activating G protein-coupled receptor signaling pathway"/>
    <property type="evidence" value="ECO:0007669"/>
    <property type="project" value="TreeGrafter"/>
</dbReference>
<feature type="transmembrane region" description="Helical" evidence="7">
    <location>
        <begin position="462"/>
        <end position="489"/>
    </location>
</feature>
<feature type="domain" description="G-protein coupled receptors family 2 profile 2" evidence="10">
    <location>
        <begin position="389"/>
        <end position="640"/>
    </location>
</feature>
<evidence type="ECO:0000256" key="4">
    <source>
        <dbReference type="ARBA" id="ARBA00023136"/>
    </source>
</evidence>
<accession>A0AAV6G5G3</accession>
<evidence type="ECO:0000256" key="3">
    <source>
        <dbReference type="ARBA" id="ARBA00022989"/>
    </source>
</evidence>
<feature type="region of interest" description="Disordered" evidence="6">
    <location>
        <begin position="650"/>
        <end position="669"/>
    </location>
</feature>
<dbReference type="Proteomes" id="UP000823561">
    <property type="component" value="Chromosome 14"/>
</dbReference>
<evidence type="ECO:0000256" key="2">
    <source>
        <dbReference type="ARBA" id="ARBA00022692"/>
    </source>
</evidence>
<feature type="transmembrane region" description="Helical" evidence="7">
    <location>
        <begin position="551"/>
        <end position="574"/>
    </location>
</feature>
<evidence type="ECO:0008006" key="13">
    <source>
        <dbReference type="Google" id="ProtNLM"/>
    </source>
</evidence>
<evidence type="ECO:0000256" key="6">
    <source>
        <dbReference type="SAM" id="MobiDB-lite"/>
    </source>
</evidence>
<evidence type="ECO:0000256" key="1">
    <source>
        <dbReference type="ARBA" id="ARBA00004141"/>
    </source>
</evidence>
<feature type="transmembrane region" description="Helical" evidence="7">
    <location>
        <begin position="586"/>
        <end position="605"/>
    </location>
</feature>
<keyword evidence="3 7" id="KW-1133">Transmembrane helix</keyword>
<dbReference type="InterPro" id="IPR046338">
    <property type="entry name" value="GAIN_dom_sf"/>
</dbReference>
<keyword evidence="2 7" id="KW-0812">Transmembrane</keyword>
<reference evidence="11" key="1">
    <citation type="submission" date="2020-10" db="EMBL/GenBank/DDBJ databases">
        <title>Chromosome-scale genome assembly of the Allis shad, Alosa alosa.</title>
        <authorList>
            <person name="Margot Z."/>
            <person name="Christophe K."/>
            <person name="Cabau C."/>
            <person name="Louis A."/>
            <person name="Berthelot C."/>
            <person name="Parey E."/>
            <person name="Roest Crollius H."/>
            <person name="Montfort J."/>
            <person name="Robinson-Rechavi M."/>
            <person name="Bucao C."/>
            <person name="Bouchez O."/>
            <person name="Gislard M."/>
            <person name="Lluch J."/>
            <person name="Milhes M."/>
            <person name="Lampietro C."/>
            <person name="Lopez Roques C."/>
            <person name="Donnadieu C."/>
            <person name="Braasch I."/>
            <person name="Desvignes T."/>
            <person name="Postlethwait J."/>
            <person name="Bobe J."/>
            <person name="Guiguen Y."/>
        </authorList>
    </citation>
    <scope>NUCLEOTIDE SEQUENCE</scope>
    <source>
        <strain evidence="11">M-15738</strain>
        <tissue evidence="11">Blood</tissue>
    </source>
</reference>
<evidence type="ECO:0000313" key="12">
    <source>
        <dbReference type="Proteomes" id="UP000823561"/>
    </source>
</evidence>
<dbReference type="GO" id="GO:0007166">
    <property type="term" value="P:cell surface receptor signaling pathway"/>
    <property type="evidence" value="ECO:0007669"/>
    <property type="project" value="InterPro"/>
</dbReference>
<evidence type="ECO:0000256" key="5">
    <source>
        <dbReference type="ARBA" id="ARBA00023157"/>
    </source>
</evidence>
<keyword evidence="5" id="KW-1015">Disulfide bond</keyword>
<comment type="subcellular location">
    <subcellularLocation>
        <location evidence="1">Membrane</location>
        <topology evidence="1">Multi-pass membrane protein</topology>
    </subcellularLocation>
</comment>
<comment type="caution">
    <text evidence="11">The sequence shown here is derived from an EMBL/GenBank/DDBJ whole genome shotgun (WGS) entry which is preliminary data.</text>
</comment>
<sequence>MMWGQAMRGILGLICFIAPMGRMESESDLDFKMCGTWLHGTGHRILKYALTKGCGSPNISALNISANKTTLSITGTITASHESVGQIQLNDTTWGDSSPFCVLWEPLVDRLRVEVNGRNYTVLRSAGLQERCCTDLSSKDQTSAQTSYGIVNGSMRTDVMSYKTQGTFGFYGQTINCKKEFCEEAQEATRKVNIIEEAMMKSGVLGIVNSACFQGEVMEMDADFTGRDITFPGEGTARGPRPSMRRPAVHLPACLKPDRPGDMKAKVVCTFFKNNTIFKIKEKVIERKQPNAWILEDVVGISVENAIISGLPEPVKIGFHHPALPKNHSRKCVSWDTRTAPNEVDWKTDGCKTVPIGEDKTECHCNHLTYFSILVQIEQRDSQCHLEALTFITAVGCSVSVLSCVILFYSLCKKRKNKSKDQSSPIHRGLVVTLFFLSLLFILTGVLANVGGEPMCRVVGALLHYALLSSFCWMAVEIFHTFWMVYMIFSSPPKPVIWYMLGFGIPALPVGILVSRDDIYGLREVRPSGDVDNPYMMCWMKDNSNAWLAHYLTNVGFLFLLISTGLVMLFVVLSKIRKRDEWQKRKLAFLSMWGLSCLYGTTWAFGLLEIGPYYCPVTFLFCIINTLQGFFIMVRYYILERIRNSKESILDGSTSGSTRQHMLQAQERN</sequence>
<feature type="domain" description="GAIN-B" evidence="9">
    <location>
        <begin position="220"/>
        <end position="381"/>
    </location>
</feature>
<dbReference type="GO" id="GO:0004930">
    <property type="term" value="F:G protein-coupled receptor activity"/>
    <property type="evidence" value="ECO:0007669"/>
    <property type="project" value="InterPro"/>
</dbReference>
<dbReference type="InterPro" id="IPR000203">
    <property type="entry name" value="GPS"/>
</dbReference>
<dbReference type="Pfam" id="PF01825">
    <property type="entry name" value="GPS"/>
    <property type="match status" value="1"/>
</dbReference>
<dbReference type="AlphaFoldDB" id="A0AAV6G5G3"/>
<dbReference type="SMART" id="SM00303">
    <property type="entry name" value="GPS"/>
    <property type="match status" value="1"/>
</dbReference>
<dbReference type="Gene3D" id="1.20.1070.10">
    <property type="entry name" value="Rhodopsin 7-helix transmembrane proteins"/>
    <property type="match status" value="1"/>
</dbReference>
<feature type="chain" id="PRO_5043439728" description="G-protein coupled receptor" evidence="8">
    <location>
        <begin position="26"/>
        <end position="669"/>
    </location>
</feature>
<evidence type="ECO:0000256" key="8">
    <source>
        <dbReference type="SAM" id="SignalP"/>
    </source>
</evidence>
<dbReference type="InterPro" id="IPR017981">
    <property type="entry name" value="GPCR_2-like_7TM"/>
</dbReference>
<keyword evidence="12" id="KW-1185">Reference proteome</keyword>
<dbReference type="Pfam" id="PF00002">
    <property type="entry name" value="7tm_2"/>
    <property type="match status" value="1"/>
</dbReference>